<evidence type="ECO:0000256" key="1">
    <source>
        <dbReference type="SAM" id="MobiDB-lite"/>
    </source>
</evidence>
<dbReference type="AlphaFoldDB" id="A0A6A5XX57"/>
<sequence length="125" mass="13331">MQRNKELRKTCTLAATTTIIIMARTAQQTMSIPTASSQALEAMRLSPKPGQLTATPPPIPSIKTNSPGLSPHSPGLRQREAHAQTTSRTRAGTGFLTPLPLFLAHAPSRTSFRSGAGCRADRVEA</sequence>
<gene>
    <name evidence="2" type="ORF">BU24DRAFT_406954</name>
</gene>
<dbReference type="RefSeq" id="XP_033385193.1">
    <property type="nucleotide sequence ID" value="XM_033525786.1"/>
</dbReference>
<proteinExistence type="predicted"/>
<dbReference type="Proteomes" id="UP000799778">
    <property type="component" value="Unassembled WGS sequence"/>
</dbReference>
<name>A0A6A5XX57_9PLEO</name>
<keyword evidence="3" id="KW-1185">Reference proteome</keyword>
<accession>A0A6A5XX57</accession>
<reference evidence="2" key="1">
    <citation type="journal article" date="2020" name="Stud. Mycol.">
        <title>101 Dothideomycetes genomes: a test case for predicting lifestyles and emergence of pathogens.</title>
        <authorList>
            <person name="Haridas S."/>
            <person name="Albert R."/>
            <person name="Binder M."/>
            <person name="Bloem J."/>
            <person name="Labutti K."/>
            <person name="Salamov A."/>
            <person name="Andreopoulos B."/>
            <person name="Baker S."/>
            <person name="Barry K."/>
            <person name="Bills G."/>
            <person name="Bluhm B."/>
            <person name="Cannon C."/>
            <person name="Castanera R."/>
            <person name="Culley D."/>
            <person name="Daum C."/>
            <person name="Ezra D."/>
            <person name="Gonzalez J."/>
            <person name="Henrissat B."/>
            <person name="Kuo A."/>
            <person name="Liang C."/>
            <person name="Lipzen A."/>
            <person name="Lutzoni F."/>
            <person name="Magnuson J."/>
            <person name="Mondo S."/>
            <person name="Nolan M."/>
            <person name="Ohm R."/>
            <person name="Pangilinan J."/>
            <person name="Park H.-J."/>
            <person name="Ramirez L."/>
            <person name="Alfaro M."/>
            <person name="Sun H."/>
            <person name="Tritt A."/>
            <person name="Yoshinaga Y."/>
            <person name="Zwiers L.-H."/>
            <person name="Turgeon B."/>
            <person name="Goodwin S."/>
            <person name="Spatafora J."/>
            <person name="Crous P."/>
            <person name="Grigoriev I."/>
        </authorList>
    </citation>
    <scope>NUCLEOTIDE SEQUENCE</scope>
    <source>
        <strain evidence="2">CBS 175.79</strain>
    </source>
</reference>
<evidence type="ECO:0000313" key="2">
    <source>
        <dbReference type="EMBL" id="KAF2016854.1"/>
    </source>
</evidence>
<dbReference type="EMBL" id="ML978068">
    <property type="protein sequence ID" value="KAF2016854.1"/>
    <property type="molecule type" value="Genomic_DNA"/>
</dbReference>
<protein>
    <submittedName>
        <fullName evidence="2">Uncharacterized protein</fullName>
    </submittedName>
</protein>
<feature type="region of interest" description="Disordered" evidence="1">
    <location>
        <begin position="48"/>
        <end position="94"/>
    </location>
</feature>
<organism evidence="2 3">
    <name type="scientific">Aaosphaeria arxii CBS 175.79</name>
    <dbReference type="NCBI Taxonomy" id="1450172"/>
    <lineage>
        <taxon>Eukaryota</taxon>
        <taxon>Fungi</taxon>
        <taxon>Dikarya</taxon>
        <taxon>Ascomycota</taxon>
        <taxon>Pezizomycotina</taxon>
        <taxon>Dothideomycetes</taxon>
        <taxon>Pleosporomycetidae</taxon>
        <taxon>Pleosporales</taxon>
        <taxon>Pleosporales incertae sedis</taxon>
        <taxon>Aaosphaeria</taxon>
    </lineage>
</organism>
<evidence type="ECO:0000313" key="3">
    <source>
        <dbReference type="Proteomes" id="UP000799778"/>
    </source>
</evidence>
<dbReference type="GeneID" id="54283183"/>